<dbReference type="InterPro" id="IPR015854">
    <property type="entry name" value="ABC_transpr_LolD-like"/>
</dbReference>
<gene>
    <name evidence="4" type="ORF">EDD60_11136</name>
</gene>
<dbReference type="AlphaFoldDB" id="A0A4V2W594"/>
<dbReference type="GO" id="GO:0005886">
    <property type="term" value="C:plasma membrane"/>
    <property type="evidence" value="ECO:0007669"/>
    <property type="project" value="TreeGrafter"/>
</dbReference>
<dbReference type="GO" id="GO:0022857">
    <property type="term" value="F:transmembrane transporter activity"/>
    <property type="evidence" value="ECO:0007669"/>
    <property type="project" value="TreeGrafter"/>
</dbReference>
<accession>A0A4V2W594</accession>
<reference evidence="4 5" key="1">
    <citation type="submission" date="2019-03" db="EMBL/GenBank/DDBJ databases">
        <title>Genomic Encyclopedia of Type Strains, Phase IV (KMG-IV): sequencing the most valuable type-strain genomes for metagenomic binning, comparative biology and taxonomic classification.</title>
        <authorList>
            <person name="Goeker M."/>
        </authorList>
    </citation>
    <scope>NUCLEOTIDE SEQUENCE [LARGE SCALE GENOMIC DNA]</scope>
    <source>
        <strain evidence="4 5">DSM 29487</strain>
    </source>
</reference>
<name>A0A4V2W594_9FIRM</name>
<dbReference type="SUPFAM" id="SSF52540">
    <property type="entry name" value="P-loop containing nucleoside triphosphate hydrolases"/>
    <property type="match status" value="1"/>
</dbReference>
<dbReference type="InterPro" id="IPR003439">
    <property type="entry name" value="ABC_transporter-like_ATP-bd"/>
</dbReference>
<dbReference type="SMART" id="SM00382">
    <property type="entry name" value="AAA"/>
    <property type="match status" value="1"/>
</dbReference>
<keyword evidence="5" id="KW-1185">Reference proteome</keyword>
<organism evidence="4 5">
    <name type="scientific">Longibaculum muris</name>
    <dbReference type="NCBI Taxonomy" id="1796628"/>
    <lineage>
        <taxon>Bacteria</taxon>
        <taxon>Bacillati</taxon>
        <taxon>Bacillota</taxon>
        <taxon>Erysipelotrichia</taxon>
        <taxon>Erysipelotrichales</taxon>
        <taxon>Coprobacillaceae</taxon>
        <taxon>Longibaculum</taxon>
    </lineage>
</organism>
<dbReference type="PANTHER" id="PTHR24220">
    <property type="entry name" value="IMPORT ATP-BINDING PROTEIN"/>
    <property type="match status" value="1"/>
</dbReference>
<dbReference type="Proteomes" id="UP000295515">
    <property type="component" value="Unassembled WGS sequence"/>
</dbReference>
<dbReference type="InterPro" id="IPR017871">
    <property type="entry name" value="ABC_transporter-like_CS"/>
</dbReference>
<dbReference type="RefSeq" id="WP_066449924.1">
    <property type="nucleotide sequence ID" value="NZ_JANKBF010000012.1"/>
</dbReference>
<evidence type="ECO:0000313" key="4">
    <source>
        <dbReference type="EMBL" id="TCV98629.1"/>
    </source>
</evidence>
<dbReference type="EMBL" id="SMCQ01000011">
    <property type="protein sequence ID" value="TCV98629.1"/>
    <property type="molecule type" value="Genomic_DNA"/>
</dbReference>
<feature type="domain" description="ABC transporter" evidence="3">
    <location>
        <begin position="4"/>
        <end position="208"/>
    </location>
</feature>
<dbReference type="GO" id="GO:0005524">
    <property type="term" value="F:ATP binding"/>
    <property type="evidence" value="ECO:0007669"/>
    <property type="project" value="UniProtKB-KW"/>
</dbReference>
<keyword evidence="2 4" id="KW-0067">ATP-binding</keyword>
<dbReference type="PANTHER" id="PTHR24220:SF86">
    <property type="entry name" value="ABC TRANSPORTER ABCH.1"/>
    <property type="match status" value="1"/>
</dbReference>
<keyword evidence="1" id="KW-0547">Nucleotide-binding</keyword>
<comment type="caution">
    <text evidence="4">The sequence shown here is derived from an EMBL/GenBank/DDBJ whole genome shotgun (WGS) entry which is preliminary data.</text>
</comment>
<protein>
    <submittedName>
        <fullName evidence="4">Putative ABC transport system ATP-binding protein</fullName>
    </submittedName>
</protein>
<dbReference type="GO" id="GO:0016887">
    <property type="term" value="F:ATP hydrolysis activity"/>
    <property type="evidence" value="ECO:0007669"/>
    <property type="project" value="InterPro"/>
</dbReference>
<dbReference type="Pfam" id="PF00005">
    <property type="entry name" value="ABC_tran"/>
    <property type="match status" value="1"/>
</dbReference>
<proteinExistence type="predicted"/>
<dbReference type="InterPro" id="IPR027417">
    <property type="entry name" value="P-loop_NTPase"/>
</dbReference>
<dbReference type="Gene3D" id="3.40.50.300">
    <property type="entry name" value="P-loop containing nucleotide triphosphate hydrolases"/>
    <property type="match status" value="1"/>
</dbReference>
<evidence type="ECO:0000259" key="3">
    <source>
        <dbReference type="PROSITE" id="PS50893"/>
    </source>
</evidence>
<evidence type="ECO:0000313" key="5">
    <source>
        <dbReference type="Proteomes" id="UP000295515"/>
    </source>
</evidence>
<evidence type="ECO:0000256" key="2">
    <source>
        <dbReference type="ARBA" id="ARBA00022840"/>
    </source>
</evidence>
<dbReference type="PROSITE" id="PS50893">
    <property type="entry name" value="ABC_TRANSPORTER_2"/>
    <property type="match status" value="1"/>
</dbReference>
<dbReference type="InterPro" id="IPR003593">
    <property type="entry name" value="AAA+_ATPase"/>
</dbReference>
<dbReference type="GeneID" id="98915506"/>
<dbReference type="PROSITE" id="PS00211">
    <property type="entry name" value="ABC_TRANSPORTER_1"/>
    <property type="match status" value="1"/>
</dbReference>
<evidence type="ECO:0000256" key="1">
    <source>
        <dbReference type="ARBA" id="ARBA00022741"/>
    </source>
</evidence>
<sequence>MNEICIKNLDKVYSQKIVFKDFHYTFKAGKIYAIIGESGSGKSTLLNMIGLLDDPTHGSICYDHVNINSHHKKTLWYLRNKINYLFQNYALIETDTVLNNLKIALKHVRSSHKEQLIKDSLKKVGLEGYEKEKVYCLSGGQQQRVALARLYLKPADVILADEPTGNLDEKNKKLVLEALKEFAEEGKIVIVATHDLSIVHQCDEVIELT</sequence>